<dbReference type="Proteomes" id="UP000738431">
    <property type="component" value="Chromosome"/>
</dbReference>
<feature type="domain" description="MoaB/Mog" evidence="2">
    <location>
        <begin position="23"/>
        <end position="189"/>
    </location>
</feature>
<comment type="similarity">
    <text evidence="1">Belongs to the CinA family.</text>
</comment>
<dbReference type="InterPro" id="IPR036425">
    <property type="entry name" value="MoaB/Mog-like_dom_sf"/>
</dbReference>
<dbReference type="HAMAP" id="MF_00226_B">
    <property type="entry name" value="CinA_B"/>
    <property type="match status" value="1"/>
</dbReference>
<dbReference type="SMART" id="SM00852">
    <property type="entry name" value="MoCF_biosynth"/>
    <property type="match status" value="1"/>
</dbReference>
<dbReference type="EMBL" id="CP139781">
    <property type="protein sequence ID" value="WRQ85568.1"/>
    <property type="molecule type" value="Genomic_DNA"/>
</dbReference>
<dbReference type="Pfam" id="PF18146">
    <property type="entry name" value="CinA_KH"/>
    <property type="match status" value="1"/>
</dbReference>
<dbReference type="Gene3D" id="3.90.950.20">
    <property type="entry name" value="CinA-like"/>
    <property type="match status" value="1"/>
</dbReference>
<evidence type="ECO:0000259" key="2">
    <source>
        <dbReference type="SMART" id="SM00852"/>
    </source>
</evidence>
<dbReference type="NCBIfam" id="TIGR00199">
    <property type="entry name" value="PncC_domain"/>
    <property type="match status" value="1"/>
</dbReference>
<sequence>MVSPTPSDDNSPTSQDAPRPAIELITLGDELLLGLTANGHLTFIGQEISKRGGRLLRNVTIGDEATAIAAQFAESWARATVVITTGGLGPTCDDRTREEVAKVLGQELVFDDTIAEDMRERFRAFGRPMTDNNLKQAYRFADGEVLRNANGTAPGLWYERDGKVLVMLPGPPNELQPMLVEQVLPRLAAMGVLAEGESYVQLRTAGVGESALESMLQPIFDAHAGELEVAFCAHQGQVDCRLSPARADVSRARLEEVAQQCAAELGADFMGFGHDSLAKICADLLREQEAMLAVAETATGGMLASSFTDLSGATKFFAGGSVCYSNESKMQLLDVPEEILMQHGAVSAENAIAMAAGAAEKLGAAYGLAITGFAGPCGGNNENPVGTMFVALYTQEGVWSKRIRYPGPRQAVKLRAVNFALDWLRRELVKARDNQSPGLPSLGLHDR</sequence>
<dbReference type="Pfam" id="PF02464">
    <property type="entry name" value="CinA"/>
    <property type="match status" value="1"/>
</dbReference>
<dbReference type="PANTHER" id="PTHR13939:SF0">
    <property type="entry name" value="NMN AMIDOHYDROLASE-LIKE PROTEIN YFAY"/>
    <property type="match status" value="1"/>
</dbReference>
<proteinExistence type="inferred from homology"/>
<dbReference type="InterPro" id="IPR008136">
    <property type="entry name" value="CinA_C"/>
</dbReference>
<gene>
    <name evidence="3" type="ORF">K1X11_012220</name>
</gene>
<evidence type="ECO:0000313" key="4">
    <source>
        <dbReference type="Proteomes" id="UP000738431"/>
    </source>
</evidence>
<evidence type="ECO:0000256" key="1">
    <source>
        <dbReference type="HAMAP-Rule" id="MF_00226"/>
    </source>
</evidence>
<dbReference type="InterPro" id="IPR001453">
    <property type="entry name" value="MoaB/Mog_dom"/>
</dbReference>
<name>A0ABZ1C2Z9_9BACT</name>
<evidence type="ECO:0000313" key="3">
    <source>
        <dbReference type="EMBL" id="WRQ85568.1"/>
    </source>
</evidence>
<dbReference type="SUPFAM" id="SSF53218">
    <property type="entry name" value="Molybdenum cofactor biosynthesis proteins"/>
    <property type="match status" value="1"/>
</dbReference>
<dbReference type="CDD" id="cd00885">
    <property type="entry name" value="cinA"/>
    <property type="match status" value="1"/>
</dbReference>
<dbReference type="InterPro" id="IPR036653">
    <property type="entry name" value="CinA-like_C"/>
</dbReference>
<dbReference type="Gene3D" id="3.40.980.10">
    <property type="entry name" value="MoaB/Mog-like domain"/>
    <property type="match status" value="1"/>
</dbReference>
<dbReference type="Pfam" id="PF00994">
    <property type="entry name" value="MoCF_biosynth"/>
    <property type="match status" value="1"/>
</dbReference>
<dbReference type="NCBIfam" id="TIGR00200">
    <property type="entry name" value="cinA_nterm"/>
    <property type="match status" value="1"/>
</dbReference>
<reference evidence="3 4" key="1">
    <citation type="submission" date="2023-12" db="EMBL/GenBank/DDBJ databases">
        <title>Description of an unclassified Opitutus bacterium of Verrucomicrobiota.</title>
        <authorList>
            <person name="Zhang D.-F."/>
        </authorList>
    </citation>
    <scope>NUCLEOTIDE SEQUENCE [LARGE SCALE GENOMIC DNA]</scope>
    <source>
        <strain evidence="3 4">WL0086</strain>
    </source>
</reference>
<dbReference type="PANTHER" id="PTHR13939">
    <property type="entry name" value="NICOTINAMIDE-NUCLEOTIDE AMIDOHYDROLASE PNCC"/>
    <property type="match status" value="1"/>
</dbReference>
<accession>A0ABZ1C2Z9</accession>
<dbReference type="SUPFAM" id="SSF142433">
    <property type="entry name" value="CinA-like"/>
    <property type="match status" value="1"/>
</dbReference>
<dbReference type="InterPro" id="IPR008135">
    <property type="entry name" value="Competence-induced_CinA"/>
</dbReference>
<keyword evidence="4" id="KW-1185">Reference proteome</keyword>
<dbReference type="InterPro" id="IPR050101">
    <property type="entry name" value="CinA"/>
</dbReference>
<dbReference type="RefSeq" id="WP_221032889.1">
    <property type="nucleotide sequence ID" value="NZ_CP139781.1"/>
</dbReference>
<dbReference type="PIRSF" id="PIRSF006728">
    <property type="entry name" value="CinA"/>
    <property type="match status" value="1"/>
</dbReference>
<organism evidence="3 4">
    <name type="scientific">Actomonas aquatica</name>
    <dbReference type="NCBI Taxonomy" id="2866162"/>
    <lineage>
        <taxon>Bacteria</taxon>
        <taxon>Pseudomonadati</taxon>
        <taxon>Verrucomicrobiota</taxon>
        <taxon>Opitutia</taxon>
        <taxon>Opitutales</taxon>
        <taxon>Opitutaceae</taxon>
        <taxon>Actomonas</taxon>
    </lineage>
</organism>
<protein>
    <recommendedName>
        <fullName evidence="1">CinA-like protein</fullName>
    </recommendedName>
</protein>
<dbReference type="InterPro" id="IPR041424">
    <property type="entry name" value="CinA_KH"/>
</dbReference>